<name>A0A386PVB8_9LACO</name>
<gene>
    <name evidence="2" type="ORF">D1B17_07055</name>
</gene>
<proteinExistence type="predicted"/>
<feature type="region of interest" description="Disordered" evidence="1">
    <location>
        <begin position="110"/>
        <end position="167"/>
    </location>
</feature>
<dbReference type="AlphaFoldDB" id="A0A386PVB8"/>
<reference evidence="3" key="1">
    <citation type="submission" date="2018-08" db="EMBL/GenBank/DDBJ databases">
        <title>Genome of Lactobacillus sp. HBUAS52074.</title>
        <authorList>
            <person name="Guo Z."/>
            <person name="Zhang Z.D."/>
        </authorList>
    </citation>
    <scope>NUCLEOTIDE SEQUENCE [LARGE SCALE GENOMIC DNA]</scope>
    <source>
        <strain evidence="3">HBUAS52074</strain>
    </source>
</reference>
<protein>
    <recommendedName>
        <fullName evidence="4">HK97 gp10 family phage protein</fullName>
    </recommendedName>
</protein>
<sequence length="167" mass="18786">MNEDENENQPTVRIQIKDDYKDPMITMARSLKQSGNSDLAEIILQDKARMEKNVPKLIEKLGNQEVSDAVDLIREREYHSKSGYRGNGNLEKSIKKKISDDKLSVDVFPTALSSDGKGKSSGGYPYGSAFEHGLKSKDYPAQHPMRDSGRDLDVDTYTDEMLKNSIK</sequence>
<evidence type="ECO:0008006" key="4">
    <source>
        <dbReference type="Google" id="ProtNLM"/>
    </source>
</evidence>
<feature type="compositionally biased region" description="Basic and acidic residues" evidence="1">
    <location>
        <begin position="132"/>
        <end position="153"/>
    </location>
</feature>
<dbReference type="RefSeq" id="WP_120142656.1">
    <property type="nucleotide sequence ID" value="NZ_CP031933.2"/>
</dbReference>
<evidence type="ECO:0000313" key="2">
    <source>
        <dbReference type="EMBL" id="AYE38407.1"/>
    </source>
</evidence>
<evidence type="ECO:0000256" key="1">
    <source>
        <dbReference type="SAM" id="MobiDB-lite"/>
    </source>
</evidence>
<evidence type="ECO:0000313" key="3">
    <source>
        <dbReference type="Proteomes" id="UP000267208"/>
    </source>
</evidence>
<organism evidence="2 3">
    <name type="scientific">Companilactobacillus zhachilii</name>
    <dbReference type="NCBI Taxonomy" id="2304606"/>
    <lineage>
        <taxon>Bacteria</taxon>
        <taxon>Bacillati</taxon>
        <taxon>Bacillota</taxon>
        <taxon>Bacilli</taxon>
        <taxon>Lactobacillales</taxon>
        <taxon>Lactobacillaceae</taxon>
        <taxon>Companilactobacillus</taxon>
    </lineage>
</organism>
<dbReference type="KEGG" id="lzh:D1B17_07055"/>
<dbReference type="Proteomes" id="UP000267208">
    <property type="component" value="Chromosome"/>
</dbReference>
<accession>A0A386PVB8</accession>
<dbReference type="EMBL" id="CP031933">
    <property type="protein sequence ID" value="AYE38407.1"/>
    <property type="molecule type" value="Genomic_DNA"/>
</dbReference>
<dbReference type="OrthoDB" id="2286453at2"/>
<keyword evidence="3" id="KW-1185">Reference proteome</keyword>